<comment type="subunit">
    <text evidence="11">Monomer.</text>
</comment>
<comment type="subcellular location">
    <subcellularLocation>
        <location evidence="11">Cytoplasm</location>
    </subcellularLocation>
</comment>
<evidence type="ECO:0000259" key="12">
    <source>
        <dbReference type="PROSITE" id="PS50926"/>
    </source>
</evidence>
<dbReference type="InterPro" id="IPR020612">
    <property type="entry name" value="Methylthiotransferase_CS"/>
</dbReference>
<dbReference type="InterPro" id="IPR002792">
    <property type="entry name" value="TRAM_dom"/>
</dbReference>
<accession>A0A371IMJ8</accession>
<dbReference type="EC" id="2.8.4.3" evidence="10 11"/>
<dbReference type="Pfam" id="PF00919">
    <property type="entry name" value="UPF0004"/>
    <property type="match status" value="1"/>
</dbReference>
<evidence type="ECO:0000256" key="10">
    <source>
        <dbReference type="ARBA" id="ARBA00033765"/>
    </source>
</evidence>
<comment type="catalytic activity">
    <reaction evidence="11">
        <text>N(6)-dimethylallyladenosine(37) in tRNA + (sulfur carrier)-SH + AH2 + 2 S-adenosyl-L-methionine = 2-methylsulfanyl-N(6)-dimethylallyladenosine(37) in tRNA + (sulfur carrier)-H + 5'-deoxyadenosine + L-methionine + A + S-adenosyl-L-homocysteine + 2 H(+)</text>
        <dbReference type="Rhea" id="RHEA:37067"/>
        <dbReference type="Rhea" id="RHEA-COMP:10375"/>
        <dbReference type="Rhea" id="RHEA-COMP:10376"/>
        <dbReference type="Rhea" id="RHEA-COMP:14737"/>
        <dbReference type="Rhea" id="RHEA-COMP:14739"/>
        <dbReference type="ChEBI" id="CHEBI:13193"/>
        <dbReference type="ChEBI" id="CHEBI:15378"/>
        <dbReference type="ChEBI" id="CHEBI:17319"/>
        <dbReference type="ChEBI" id="CHEBI:17499"/>
        <dbReference type="ChEBI" id="CHEBI:29917"/>
        <dbReference type="ChEBI" id="CHEBI:57844"/>
        <dbReference type="ChEBI" id="CHEBI:57856"/>
        <dbReference type="ChEBI" id="CHEBI:59789"/>
        <dbReference type="ChEBI" id="CHEBI:64428"/>
        <dbReference type="ChEBI" id="CHEBI:74415"/>
        <dbReference type="ChEBI" id="CHEBI:74417"/>
        <dbReference type="EC" id="2.8.4.3"/>
    </reaction>
</comment>
<dbReference type="RefSeq" id="WP_068911351.1">
    <property type="nucleotide sequence ID" value="NZ_MBEW02000005.1"/>
</dbReference>
<evidence type="ECO:0000256" key="9">
    <source>
        <dbReference type="ARBA" id="ARBA00023014"/>
    </source>
</evidence>
<feature type="domain" description="TRAM" evidence="12">
    <location>
        <begin position="413"/>
        <end position="476"/>
    </location>
</feature>
<evidence type="ECO:0000256" key="1">
    <source>
        <dbReference type="ARBA" id="ARBA00003234"/>
    </source>
</evidence>
<evidence type="ECO:0000259" key="14">
    <source>
        <dbReference type="PROSITE" id="PS51918"/>
    </source>
</evidence>
<dbReference type="InterPro" id="IPR038135">
    <property type="entry name" value="Methylthiotransferase_N_sf"/>
</dbReference>
<dbReference type="GO" id="GO:0035597">
    <property type="term" value="F:tRNA-2-methylthio-N(6)-dimethylallyladenosine(37) synthase activity"/>
    <property type="evidence" value="ECO:0007669"/>
    <property type="project" value="UniProtKB-EC"/>
</dbReference>
<dbReference type="NCBIfam" id="TIGR00089">
    <property type="entry name" value="MiaB/RimO family radical SAM methylthiotransferase"/>
    <property type="match status" value="1"/>
</dbReference>
<organism evidence="15 16">
    <name type="scientific">Criibacterium bergeronii</name>
    <dbReference type="NCBI Taxonomy" id="1871336"/>
    <lineage>
        <taxon>Bacteria</taxon>
        <taxon>Bacillati</taxon>
        <taxon>Bacillota</taxon>
        <taxon>Clostridia</taxon>
        <taxon>Peptostreptococcales</taxon>
        <taxon>Filifactoraceae</taxon>
        <taxon>Criibacterium</taxon>
    </lineage>
</organism>
<dbReference type="NCBIfam" id="TIGR01574">
    <property type="entry name" value="miaB-methiolase"/>
    <property type="match status" value="1"/>
</dbReference>
<feature type="domain" description="MTTase N-terminal" evidence="13">
    <location>
        <begin position="37"/>
        <end position="155"/>
    </location>
</feature>
<evidence type="ECO:0000256" key="8">
    <source>
        <dbReference type="ARBA" id="ARBA00023004"/>
    </source>
</evidence>
<evidence type="ECO:0000313" key="15">
    <source>
        <dbReference type="EMBL" id="RDY21698.1"/>
    </source>
</evidence>
<keyword evidence="6 11" id="KW-0819">tRNA processing</keyword>
<dbReference type="FunFam" id="3.80.30.20:FF:000001">
    <property type="entry name" value="tRNA-2-methylthio-N(6)-dimethylallyladenosine synthase 2"/>
    <property type="match status" value="1"/>
</dbReference>
<keyword evidence="2 11" id="KW-0004">4Fe-4S</keyword>
<dbReference type="EMBL" id="MBEW02000005">
    <property type="protein sequence ID" value="RDY21698.1"/>
    <property type="molecule type" value="Genomic_DNA"/>
</dbReference>
<dbReference type="SUPFAM" id="SSF102114">
    <property type="entry name" value="Radical SAM enzymes"/>
    <property type="match status" value="1"/>
</dbReference>
<comment type="cofactor">
    <cofactor evidence="11">
        <name>[4Fe-4S] cluster</name>
        <dbReference type="ChEBI" id="CHEBI:49883"/>
    </cofactor>
    <text evidence="11">Binds 2 [4Fe-4S] clusters. One cluster is coordinated with 3 cysteines and an exchangeable S-adenosyl-L-methionine.</text>
</comment>
<dbReference type="PANTHER" id="PTHR43020:SF2">
    <property type="entry name" value="MITOCHONDRIAL TRNA METHYLTHIOTRANSFERASE CDK5RAP1"/>
    <property type="match status" value="1"/>
</dbReference>
<dbReference type="AlphaFoldDB" id="A0A371IMJ8"/>
<comment type="caution">
    <text evidence="15">The sequence shown here is derived from an EMBL/GenBank/DDBJ whole genome shotgun (WGS) entry which is preliminary data.</text>
</comment>
<dbReference type="SFLD" id="SFLDG01061">
    <property type="entry name" value="methylthiotransferase"/>
    <property type="match status" value="1"/>
</dbReference>
<dbReference type="GO" id="GO:0046872">
    <property type="term" value="F:metal ion binding"/>
    <property type="evidence" value="ECO:0007669"/>
    <property type="project" value="UniProtKB-KW"/>
</dbReference>
<evidence type="ECO:0000256" key="6">
    <source>
        <dbReference type="ARBA" id="ARBA00022694"/>
    </source>
</evidence>
<dbReference type="InterPro" id="IPR007197">
    <property type="entry name" value="rSAM"/>
</dbReference>
<dbReference type="GO" id="GO:0051539">
    <property type="term" value="F:4 iron, 4 sulfur cluster binding"/>
    <property type="evidence" value="ECO:0007669"/>
    <property type="project" value="UniProtKB-UniRule"/>
</dbReference>
<dbReference type="FunFam" id="3.40.50.12160:FF:000006">
    <property type="entry name" value="tRNA-2-methylthio-N(6)-dimethylallyladenosine synthase"/>
    <property type="match status" value="1"/>
</dbReference>
<gene>
    <name evidence="11 15" type="primary">miaB</name>
    <name evidence="15" type="ORF">BBG48_003705</name>
</gene>
<dbReference type="SFLD" id="SFLDF00273">
    <property type="entry name" value="(dimethylallyl)adenosine_tRNA"/>
    <property type="match status" value="1"/>
</dbReference>
<reference evidence="15 16" key="1">
    <citation type="journal article" date="2016" name="Genome Announc.">
        <title>Draft Genome Sequence of Criibacterium bergeronii gen. nov., sp. nov., Strain CCRI-22567T, Isolated from a Vaginal Sample from a Woman with Bacterial Vaginosis.</title>
        <authorList>
            <person name="Maheux A.F."/>
            <person name="Berube E."/>
            <person name="Boudreau D.K."/>
            <person name="Raymond F."/>
            <person name="Corbeil J."/>
            <person name="Roy P.H."/>
            <person name="Boissinot M."/>
            <person name="Omar R.F."/>
        </authorList>
    </citation>
    <scope>NUCLEOTIDE SEQUENCE [LARGE SCALE GENOMIC DNA]</scope>
    <source>
        <strain evidence="15 16">CCRI-22567</strain>
    </source>
</reference>
<dbReference type="GO" id="GO:0005829">
    <property type="term" value="C:cytosol"/>
    <property type="evidence" value="ECO:0007669"/>
    <property type="project" value="TreeGrafter"/>
</dbReference>
<dbReference type="PROSITE" id="PS01278">
    <property type="entry name" value="MTTASE_RADICAL"/>
    <property type="match status" value="1"/>
</dbReference>
<feature type="binding site" evidence="11">
    <location>
        <position position="201"/>
    </location>
    <ligand>
        <name>[4Fe-4S] cluster</name>
        <dbReference type="ChEBI" id="CHEBI:49883"/>
        <label>2</label>
        <note>4Fe-4S-S-AdoMet</note>
    </ligand>
</feature>
<feature type="binding site" evidence="11">
    <location>
        <position position="82"/>
    </location>
    <ligand>
        <name>[4Fe-4S] cluster</name>
        <dbReference type="ChEBI" id="CHEBI:49883"/>
        <label>1</label>
    </ligand>
</feature>
<dbReference type="Pfam" id="PF04055">
    <property type="entry name" value="Radical_SAM"/>
    <property type="match status" value="1"/>
</dbReference>
<evidence type="ECO:0000256" key="5">
    <source>
        <dbReference type="ARBA" id="ARBA00022691"/>
    </source>
</evidence>
<dbReference type="InterPro" id="IPR013848">
    <property type="entry name" value="Methylthiotransferase_N"/>
</dbReference>
<keyword evidence="3 11" id="KW-0963">Cytoplasm</keyword>
<evidence type="ECO:0000256" key="2">
    <source>
        <dbReference type="ARBA" id="ARBA00022485"/>
    </source>
</evidence>
<dbReference type="PROSITE" id="PS51449">
    <property type="entry name" value="MTTASE_N"/>
    <property type="match status" value="1"/>
</dbReference>
<dbReference type="InterPro" id="IPR006638">
    <property type="entry name" value="Elp3/MiaA/NifB-like_rSAM"/>
</dbReference>
<comment type="similarity">
    <text evidence="11">Belongs to the methylthiotransferase family. MiaB subfamily.</text>
</comment>
<keyword evidence="5 11" id="KW-0949">S-adenosyl-L-methionine</keyword>
<dbReference type="Pfam" id="PF01938">
    <property type="entry name" value="TRAM"/>
    <property type="match status" value="1"/>
</dbReference>
<evidence type="ECO:0000259" key="13">
    <source>
        <dbReference type="PROSITE" id="PS51449"/>
    </source>
</evidence>
<dbReference type="PROSITE" id="PS50926">
    <property type="entry name" value="TRAM"/>
    <property type="match status" value="1"/>
</dbReference>
<proteinExistence type="inferred from homology"/>
<dbReference type="CDD" id="cd01335">
    <property type="entry name" value="Radical_SAM"/>
    <property type="match status" value="1"/>
</dbReference>
<keyword evidence="16" id="KW-1185">Reference proteome</keyword>
<protein>
    <recommendedName>
        <fullName evidence="10 11">tRNA-2-methylthio-N(6)-dimethylallyladenosine synthase</fullName>
        <ecNumber evidence="10 11">2.8.4.3</ecNumber>
    </recommendedName>
    <alternativeName>
        <fullName evidence="11">(Dimethylallyl)adenosine tRNA methylthiotransferase MiaB</fullName>
    </alternativeName>
    <alternativeName>
        <fullName evidence="11">tRNA-i(6)A37 methylthiotransferase</fullName>
    </alternativeName>
</protein>
<keyword evidence="8 11" id="KW-0408">Iron</keyword>
<dbReference type="InterPro" id="IPR006463">
    <property type="entry name" value="MiaB_methiolase"/>
</dbReference>
<dbReference type="Gene3D" id="3.80.30.20">
    <property type="entry name" value="tm_1862 like domain"/>
    <property type="match status" value="1"/>
</dbReference>
<keyword evidence="9 11" id="KW-0411">Iron-sulfur</keyword>
<dbReference type="InterPro" id="IPR005839">
    <property type="entry name" value="Methylthiotransferase"/>
</dbReference>
<dbReference type="STRING" id="1871336.BBG48_00110"/>
<dbReference type="InterPro" id="IPR023404">
    <property type="entry name" value="rSAM_horseshoe"/>
</dbReference>
<feature type="binding site" evidence="11">
    <location>
        <position position="194"/>
    </location>
    <ligand>
        <name>[4Fe-4S] cluster</name>
        <dbReference type="ChEBI" id="CHEBI:49883"/>
        <label>2</label>
        <note>4Fe-4S-S-AdoMet</note>
    </ligand>
</feature>
<dbReference type="InterPro" id="IPR058240">
    <property type="entry name" value="rSAM_sf"/>
</dbReference>
<dbReference type="PROSITE" id="PS51918">
    <property type="entry name" value="RADICAL_SAM"/>
    <property type="match status" value="1"/>
</dbReference>
<evidence type="ECO:0000256" key="4">
    <source>
        <dbReference type="ARBA" id="ARBA00022679"/>
    </source>
</evidence>
<dbReference type="HAMAP" id="MF_01864">
    <property type="entry name" value="tRNA_metthiotr_MiaB"/>
    <property type="match status" value="1"/>
</dbReference>
<dbReference type="Proteomes" id="UP000093352">
    <property type="component" value="Unassembled WGS sequence"/>
</dbReference>
<evidence type="ECO:0000313" key="16">
    <source>
        <dbReference type="Proteomes" id="UP000093352"/>
    </source>
</evidence>
<evidence type="ECO:0000256" key="7">
    <source>
        <dbReference type="ARBA" id="ARBA00022723"/>
    </source>
</evidence>
<dbReference type="SFLD" id="SFLDG01082">
    <property type="entry name" value="B12-binding_domain_containing"/>
    <property type="match status" value="1"/>
</dbReference>
<feature type="binding site" evidence="11">
    <location>
        <position position="116"/>
    </location>
    <ligand>
        <name>[4Fe-4S] cluster</name>
        <dbReference type="ChEBI" id="CHEBI:49883"/>
        <label>1</label>
    </ligand>
</feature>
<evidence type="ECO:0000256" key="11">
    <source>
        <dbReference type="HAMAP-Rule" id="MF_01864"/>
    </source>
</evidence>
<feature type="binding site" evidence="11">
    <location>
        <position position="46"/>
    </location>
    <ligand>
        <name>[4Fe-4S] cluster</name>
        <dbReference type="ChEBI" id="CHEBI:49883"/>
        <label>1</label>
    </ligand>
</feature>
<dbReference type="SFLD" id="SFLDS00029">
    <property type="entry name" value="Radical_SAM"/>
    <property type="match status" value="1"/>
</dbReference>
<name>A0A371IMJ8_9FIRM</name>
<dbReference type="SMART" id="SM00729">
    <property type="entry name" value="Elp3"/>
    <property type="match status" value="1"/>
</dbReference>
<sequence>MNRINILDSQNFTNQEYYVDLIKAENDRFETLTGKKKSYLITTFGCQMNEHDSENLSGIMQDMGYIEADSQEEADIIVYNTCAVRENAEDRFFGNIGALKNLKKQNPDKILATCGCMMQQDEVVDEILAKYRHVDLIFGTHNIYKFPELLYTYISQEDKKTVSDVWKIDGDVIEGLPSIRRYDFKSFVNIMYGCNNFCTYCIVPYTRGRERSRLPKDIIKEIELLAKSGVKEITLLGQNVNSYGNNFEEKYTFPMLLKDIDKIDGIQRVRFMTSHPKDISIELIDSFVELNKLCESLHLPVQSGSNSILQKMNRNYTRQDYLKKIEAIKSKVPDIALTTDIIVGFPGETDQDFKDTLDLVKQVEYDLAFTFLYSPRPGTKAAVMTDQVPEEVKKERFNQLLETVNEIAARKNKAYLGKIEEVLVEGLSKNNDQILSGRNRKNKLINFAGDKSKIGQIVNVKITATKSFSLDGVEVD</sequence>
<evidence type="ECO:0000256" key="3">
    <source>
        <dbReference type="ARBA" id="ARBA00022490"/>
    </source>
</evidence>
<feature type="domain" description="Radical SAM core" evidence="14">
    <location>
        <begin position="180"/>
        <end position="410"/>
    </location>
</feature>
<comment type="function">
    <text evidence="1 11">Catalyzes the methylthiolation of N6-(dimethylallyl)adenosine (i(6)A), leading to the formation of 2-methylthio-N6-(dimethylallyl)adenosine (ms(2)i(6)A) at position 37 in tRNAs that read codons beginning with uridine.</text>
</comment>
<keyword evidence="7 11" id="KW-0479">Metal-binding</keyword>
<keyword evidence="4 11" id="KW-0808">Transferase</keyword>
<dbReference type="PANTHER" id="PTHR43020">
    <property type="entry name" value="CDK5 REGULATORY SUBUNIT-ASSOCIATED PROTEIN 1"/>
    <property type="match status" value="1"/>
</dbReference>
<feature type="binding site" evidence="11">
    <location>
        <position position="198"/>
    </location>
    <ligand>
        <name>[4Fe-4S] cluster</name>
        <dbReference type="ChEBI" id="CHEBI:49883"/>
        <label>2</label>
        <note>4Fe-4S-S-AdoMet</note>
    </ligand>
</feature>
<dbReference type="Gene3D" id="3.40.50.12160">
    <property type="entry name" value="Methylthiotransferase, N-terminal domain"/>
    <property type="match status" value="1"/>
</dbReference>